<proteinExistence type="predicted"/>
<accession>A0ABS4Z3D1</accession>
<dbReference type="InterPro" id="IPR012074">
    <property type="entry name" value="GAF_ANTAR"/>
</dbReference>
<dbReference type="RefSeq" id="WP_210052571.1">
    <property type="nucleotide sequence ID" value="NZ_BAAAMH010000022.1"/>
</dbReference>
<dbReference type="InterPro" id="IPR011006">
    <property type="entry name" value="CheY-like_superfamily"/>
</dbReference>
<comment type="caution">
    <text evidence="7">The sequence shown here is derived from an EMBL/GenBank/DDBJ whole genome shotgun (WGS) entry which is preliminary data.</text>
</comment>
<evidence type="ECO:0000313" key="8">
    <source>
        <dbReference type="Proteomes" id="UP000758168"/>
    </source>
</evidence>
<dbReference type="EMBL" id="JAGIOB010000001">
    <property type="protein sequence ID" value="MBP2415506.1"/>
    <property type="molecule type" value="Genomic_DNA"/>
</dbReference>
<keyword evidence="1" id="KW-0808">Transferase</keyword>
<dbReference type="Gene3D" id="3.30.450.40">
    <property type="match status" value="1"/>
</dbReference>
<keyword evidence="4" id="KW-0804">Transcription</keyword>
<dbReference type="InterPro" id="IPR029016">
    <property type="entry name" value="GAF-like_dom_sf"/>
</dbReference>
<name>A0ABS4Z3D1_9ACTN</name>
<protein>
    <submittedName>
        <fullName evidence="7">GAF domain-containing protein</fullName>
    </submittedName>
</protein>
<keyword evidence="8" id="KW-1185">Reference proteome</keyword>
<dbReference type="PROSITE" id="PS50921">
    <property type="entry name" value="ANTAR"/>
    <property type="match status" value="1"/>
</dbReference>
<evidence type="ECO:0000256" key="5">
    <source>
        <dbReference type="SAM" id="MobiDB-lite"/>
    </source>
</evidence>
<keyword evidence="2" id="KW-0418">Kinase</keyword>
<dbReference type="InterPro" id="IPR036388">
    <property type="entry name" value="WH-like_DNA-bd_sf"/>
</dbReference>
<dbReference type="InterPro" id="IPR005561">
    <property type="entry name" value="ANTAR"/>
</dbReference>
<reference evidence="7 8" key="1">
    <citation type="submission" date="2021-03" db="EMBL/GenBank/DDBJ databases">
        <title>Sequencing the genomes of 1000 actinobacteria strains.</title>
        <authorList>
            <person name="Klenk H.-P."/>
        </authorList>
    </citation>
    <scope>NUCLEOTIDE SEQUENCE [LARGE SCALE GENOMIC DNA]</scope>
    <source>
        <strain evidence="7 8">DSM 12936</strain>
    </source>
</reference>
<evidence type="ECO:0000256" key="3">
    <source>
        <dbReference type="ARBA" id="ARBA00023015"/>
    </source>
</evidence>
<sequence>MSVGGGRERPGTSADHDRARGDDLATLLSEVAQTLQQEVGVGATLQGVVDGAVALVPGVEHASLSTIVRRRAMVTRASSGELPEAVDRAQVETGQGPCLDTLYEQRTARLPSMARERRWPRFAARARELGVGSMLAVQLFVEGDSLGALNLFSSVPDAFGDESEHVALLFASHAAVAMSGAQEQESLRGAIDSRDLIGQAKGILMERHKVTAAAAFLVLSRVSQTSNRTLRDVASELVRQGSFEPPVPGATPAAPRR</sequence>
<evidence type="ECO:0000313" key="7">
    <source>
        <dbReference type="EMBL" id="MBP2415506.1"/>
    </source>
</evidence>
<dbReference type="PIRSF" id="PIRSF036625">
    <property type="entry name" value="GAF_ANTAR"/>
    <property type="match status" value="1"/>
</dbReference>
<evidence type="ECO:0000256" key="4">
    <source>
        <dbReference type="ARBA" id="ARBA00023163"/>
    </source>
</evidence>
<evidence type="ECO:0000259" key="6">
    <source>
        <dbReference type="PROSITE" id="PS50921"/>
    </source>
</evidence>
<dbReference type="SUPFAM" id="SSF52172">
    <property type="entry name" value="CheY-like"/>
    <property type="match status" value="1"/>
</dbReference>
<feature type="domain" description="ANTAR" evidence="6">
    <location>
        <begin position="177"/>
        <end position="238"/>
    </location>
</feature>
<dbReference type="Pfam" id="PF03861">
    <property type="entry name" value="ANTAR"/>
    <property type="match status" value="1"/>
</dbReference>
<dbReference type="Gene3D" id="1.10.10.10">
    <property type="entry name" value="Winged helix-like DNA-binding domain superfamily/Winged helix DNA-binding domain"/>
    <property type="match status" value="1"/>
</dbReference>
<dbReference type="Proteomes" id="UP000758168">
    <property type="component" value="Unassembled WGS sequence"/>
</dbReference>
<dbReference type="SMART" id="SM01012">
    <property type="entry name" value="ANTAR"/>
    <property type="match status" value="1"/>
</dbReference>
<keyword evidence="3" id="KW-0805">Transcription regulation</keyword>
<dbReference type="InterPro" id="IPR003018">
    <property type="entry name" value="GAF"/>
</dbReference>
<dbReference type="SUPFAM" id="SSF55781">
    <property type="entry name" value="GAF domain-like"/>
    <property type="match status" value="1"/>
</dbReference>
<gene>
    <name evidence="7" type="ORF">JOF54_000428</name>
</gene>
<feature type="region of interest" description="Disordered" evidence="5">
    <location>
        <begin position="1"/>
        <end position="20"/>
    </location>
</feature>
<dbReference type="SMART" id="SM00065">
    <property type="entry name" value="GAF"/>
    <property type="match status" value="1"/>
</dbReference>
<evidence type="ECO:0000256" key="2">
    <source>
        <dbReference type="ARBA" id="ARBA00022777"/>
    </source>
</evidence>
<dbReference type="Pfam" id="PF13185">
    <property type="entry name" value="GAF_2"/>
    <property type="match status" value="1"/>
</dbReference>
<organism evidence="7 8">
    <name type="scientific">Microlunatus capsulatus</name>
    <dbReference type="NCBI Taxonomy" id="99117"/>
    <lineage>
        <taxon>Bacteria</taxon>
        <taxon>Bacillati</taxon>
        <taxon>Actinomycetota</taxon>
        <taxon>Actinomycetes</taxon>
        <taxon>Propionibacteriales</taxon>
        <taxon>Propionibacteriaceae</taxon>
        <taxon>Microlunatus</taxon>
    </lineage>
</organism>
<evidence type="ECO:0000256" key="1">
    <source>
        <dbReference type="ARBA" id="ARBA00022679"/>
    </source>
</evidence>